<evidence type="ECO:0000313" key="7">
    <source>
        <dbReference type="EMBL" id="KAH0863704.1"/>
    </source>
</evidence>
<organism evidence="7 8">
    <name type="scientific">Brassica napus</name>
    <name type="common">Rape</name>
    <dbReference type="NCBI Taxonomy" id="3708"/>
    <lineage>
        <taxon>Eukaryota</taxon>
        <taxon>Viridiplantae</taxon>
        <taxon>Streptophyta</taxon>
        <taxon>Embryophyta</taxon>
        <taxon>Tracheophyta</taxon>
        <taxon>Spermatophyta</taxon>
        <taxon>Magnoliopsida</taxon>
        <taxon>eudicotyledons</taxon>
        <taxon>Gunneridae</taxon>
        <taxon>Pentapetalae</taxon>
        <taxon>rosids</taxon>
        <taxon>malvids</taxon>
        <taxon>Brassicales</taxon>
        <taxon>Brassicaceae</taxon>
        <taxon>Brassiceae</taxon>
        <taxon>Brassica</taxon>
    </lineage>
</organism>
<dbReference type="InterPro" id="IPR013083">
    <property type="entry name" value="Znf_RING/FYVE/PHD"/>
</dbReference>
<evidence type="ECO:0000256" key="1">
    <source>
        <dbReference type="ARBA" id="ARBA00022723"/>
    </source>
</evidence>
<keyword evidence="1 4" id="KW-0479">Metal-binding</keyword>
<feature type="domain" description="TRAF-type" evidence="6">
    <location>
        <begin position="49"/>
        <end position="93"/>
    </location>
</feature>
<dbReference type="PANTHER" id="PTHR16295">
    <property type="entry name" value="TRAF-TYPE ZINC FINGER PROTEIN-RELATED"/>
    <property type="match status" value="1"/>
</dbReference>
<keyword evidence="5" id="KW-1133">Transmembrane helix</keyword>
<reference evidence="7 8" key="1">
    <citation type="submission" date="2021-05" db="EMBL/GenBank/DDBJ databases">
        <title>Genome Assembly of Synthetic Allotetraploid Brassica napus Reveals Homoeologous Exchanges between Subgenomes.</title>
        <authorList>
            <person name="Davis J.T."/>
        </authorList>
    </citation>
    <scope>NUCLEOTIDE SEQUENCE [LARGE SCALE GENOMIC DNA]</scope>
    <source>
        <strain evidence="8">cv. Da-Ae</strain>
        <tissue evidence="7">Seedling</tissue>
    </source>
</reference>
<name>A0ABQ7Y6A2_BRANA</name>
<comment type="caution">
    <text evidence="7">The sequence shown here is derived from an EMBL/GenBank/DDBJ whole genome shotgun (WGS) entry which is preliminary data.</text>
</comment>
<dbReference type="InterPro" id="IPR001293">
    <property type="entry name" value="Znf_TRAF"/>
</dbReference>
<accession>A0ABQ7Y6A2</accession>
<feature type="zinc finger region" description="TRAF-type" evidence="4">
    <location>
        <begin position="49"/>
        <end position="93"/>
    </location>
</feature>
<proteinExistence type="predicted"/>
<keyword evidence="5" id="KW-0812">Transmembrane</keyword>
<dbReference type="InterPro" id="IPR051986">
    <property type="entry name" value="Innate_Immune_Apopt_Reg"/>
</dbReference>
<evidence type="ECO:0000256" key="3">
    <source>
        <dbReference type="ARBA" id="ARBA00022833"/>
    </source>
</evidence>
<dbReference type="PROSITE" id="PS50145">
    <property type="entry name" value="ZF_TRAF"/>
    <property type="match status" value="1"/>
</dbReference>
<keyword evidence="3 4" id="KW-0862">Zinc</keyword>
<dbReference type="Proteomes" id="UP000824890">
    <property type="component" value="Unassembled WGS sequence"/>
</dbReference>
<dbReference type="Gene3D" id="3.30.40.10">
    <property type="entry name" value="Zinc/RING finger domain, C3HC4 (zinc finger)"/>
    <property type="match status" value="2"/>
</dbReference>
<evidence type="ECO:0000256" key="4">
    <source>
        <dbReference type="PROSITE-ProRule" id="PRU00207"/>
    </source>
</evidence>
<dbReference type="EMBL" id="JAGKQM010000018">
    <property type="protein sequence ID" value="KAH0863704.1"/>
    <property type="molecule type" value="Genomic_DNA"/>
</dbReference>
<evidence type="ECO:0000313" key="8">
    <source>
        <dbReference type="Proteomes" id="UP000824890"/>
    </source>
</evidence>
<sequence length="222" mass="25258">MTTETGEISIVCNHCDRDIPAPNIDLHRVHCARNLEKCKICGDMVPKKHAEEHFANTHAPVPCSMCKETIAREAFDNHKGELCPKRIVTCEFCEFPLPAVDLAEHQVFFFHRSLPSFLFGEWLYLFHEKQEVCGNRTELCYQCNSYVRLRETYSHQTKCPGSVLNNVESSRRIPRAAEGDGNGRRRRDGNGVSNKRLFFTIAITGIAVLIGSLFFQRKPEGS</sequence>
<keyword evidence="2 4" id="KW-0863">Zinc-finger</keyword>
<gene>
    <name evidence="7" type="ORF">HID58_080915</name>
</gene>
<keyword evidence="5" id="KW-0472">Membrane</keyword>
<protein>
    <recommendedName>
        <fullName evidence="6">TRAF-type domain-containing protein</fullName>
    </recommendedName>
</protein>
<feature type="transmembrane region" description="Helical" evidence="5">
    <location>
        <begin position="197"/>
        <end position="215"/>
    </location>
</feature>
<evidence type="ECO:0000256" key="5">
    <source>
        <dbReference type="SAM" id="Phobius"/>
    </source>
</evidence>
<dbReference type="Pfam" id="PF02176">
    <property type="entry name" value="zf-TRAF"/>
    <property type="match status" value="1"/>
</dbReference>
<keyword evidence="8" id="KW-1185">Reference proteome</keyword>
<evidence type="ECO:0000259" key="6">
    <source>
        <dbReference type="PROSITE" id="PS50145"/>
    </source>
</evidence>
<dbReference type="PANTHER" id="PTHR16295:SF10">
    <property type="entry name" value="EXPRESSED PROTEIN"/>
    <property type="match status" value="1"/>
</dbReference>
<evidence type="ECO:0000256" key="2">
    <source>
        <dbReference type="ARBA" id="ARBA00022771"/>
    </source>
</evidence>